<feature type="transmembrane region" description="Helical" evidence="9">
    <location>
        <begin position="61"/>
        <end position="79"/>
    </location>
</feature>
<accession>A0A8X7T2P7</accession>
<protein>
    <recommendedName>
        <fullName evidence="12">Pantothenate transporter liz1</fullName>
    </recommendedName>
</protein>
<dbReference type="InterPro" id="IPR011701">
    <property type="entry name" value="MFS"/>
</dbReference>
<feature type="transmembrane region" description="Helical" evidence="9">
    <location>
        <begin position="228"/>
        <end position="249"/>
    </location>
</feature>
<feature type="transmembrane region" description="Helical" evidence="9">
    <location>
        <begin position="297"/>
        <end position="323"/>
    </location>
</feature>
<dbReference type="Pfam" id="PF07690">
    <property type="entry name" value="MFS_1"/>
    <property type="match status" value="1"/>
</dbReference>
<dbReference type="SUPFAM" id="SSF103473">
    <property type="entry name" value="MFS general substrate transporter"/>
    <property type="match status" value="1"/>
</dbReference>
<evidence type="ECO:0000256" key="1">
    <source>
        <dbReference type="ARBA" id="ARBA00004651"/>
    </source>
</evidence>
<dbReference type="EMBL" id="LWDG02000499">
    <property type="protein sequence ID" value="KAE8264841.1"/>
    <property type="molecule type" value="Genomic_DNA"/>
</dbReference>
<dbReference type="GO" id="GO:0015233">
    <property type="term" value="F:pantothenate transmembrane transporter activity"/>
    <property type="evidence" value="ECO:0007669"/>
    <property type="project" value="TreeGrafter"/>
</dbReference>
<evidence type="ECO:0000256" key="4">
    <source>
        <dbReference type="ARBA" id="ARBA00022692"/>
    </source>
</evidence>
<keyword evidence="6 9" id="KW-0472">Membrane</keyword>
<evidence type="ECO:0000313" key="11">
    <source>
        <dbReference type="Proteomes" id="UP000078113"/>
    </source>
</evidence>
<dbReference type="GO" id="GO:0005886">
    <property type="term" value="C:plasma membrane"/>
    <property type="evidence" value="ECO:0007669"/>
    <property type="project" value="UniProtKB-SubCell"/>
</dbReference>
<dbReference type="PANTHER" id="PTHR43791">
    <property type="entry name" value="PERMEASE-RELATED"/>
    <property type="match status" value="1"/>
</dbReference>
<feature type="transmembrane region" description="Helical" evidence="9">
    <location>
        <begin position="135"/>
        <end position="154"/>
    </location>
</feature>
<keyword evidence="4 9" id="KW-0812">Transmembrane</keyword>
<dbReference type="FunFam" id="1.20.1250.20:FF:000065">
    <property type="entry name" value="Putative MFS pantothenate transporter"/>
    <property type="match status" value="1"/>
</dbReference>
<proteinExistence type="inferred from homology"/>
<organism evidence="10 11">
    <name type="scientific">Tilletia walkeri</name>
    <dbReference type="NCBI Taxonomy" id="117179"/>
    <lineage>
        <taxon>Eukaryota</taxon>
        <taxon>Fungi</taxon>
        <taxon>Dikarya</taxon>
        <taxon>Basidiomycota</taxon>
        <taxon>Ustilaginomycotina</taxon>
        <taxon>Exobasidiomycetes</taxon>
        <taxon>Tilletiales</taxon>
        <taxon>Tilletiaceae</taxon>
        <taxon>Tilletia</taxon>
    </lineage>
</organism>
<dbReference type="PANTHER" id="PTHR43791:SF4">
    <property type="entry name" value="PANTOTHENATE TRANSPORTER FEN2"/>
    <property type="match status" value="1"/>
</dbReference>
<evidence type="ECO:0000256" key="5">
    <source>
        <dbReference type="ARBA" id="ARBA00022989"/>
    </source>
</evidence>
<evidence type="ECO:0000313" key="10">
    <source>
        <dbReference type="EMBL" id="KAE8264841.1"/>
    </source>
</evidence>
<gene>
    <name evidence="10" type="ORF">A4X09_0g6846</name>
</gene>
<feature type="transmembrane region" description="Helical" evidence="9">
    <location>
        <begin position="366"/>
        <end position="384"/>
    </location>
</feature>
<reference evidence="10" key="1">
    <citation type="submission" date="2016-04" db="EMBL/GenBank/DDBJ databases">
        <authorList>
            <person name="Nguyen H.D."/>
            <person name="Samba Siva P."/>
            <person name="Cullis J."/>
            <person name="Levesque C.A."/>
            <person name="Hambleton S."/>
        </authorList>
    </citation>
    <scope>NUCLEOTIDE SEQUENCE</scope>
    <source>
        <strain evidence="10">DAOMC 236422</strain>
    </source>
</reference>
<feature type="transmembrane region" description="Helical" evidence="9">
    <location>
        <begin position="456"/>
        <end position="476"/>
    </location>
</feature>
<feature type="transmembrane region" description="Helical" evidence="9">
    <location>
        <begin position="335"/>
        <end position="354"/>
    </location>
</feature>
<feature type="transmembrane region" description="Helical" evidence="9">
    <location>
        <begin position="422"/>
        <end position="444"/>
    </location>
</feature>
<dbReference type="InterPro" id="IPR036259">
    <property type="entry name" value="MFS_trans_sf"/>
</dbReference>
<keyword evidence="5 9" id="KW-1133">Transmembrane helix</keyword>
<dbReference type="AlphaFoldDB" id="A0A8X7T2P7"/>
<keyword evidence="11" id="KW-1185">Reference proteome</keyword>
<feature type="compositionally biased region" description="Basic and acidic residues" evidence="8">
    <location>
        <begin position="1"/>
        <end position="18"/>
    </location>
</feature>
<feature type="transmembrane region" description="Helical" evidence="9">
    <location>
        <begin position="390"/>
        <end position="410"/>
    </location>
</feature>
<keyword evidence="2" id="KW-0813">Transport</keyword>
<feature type="region of interest" description="Disordered" evidence="8">
    <location>
        <begin position="1"/>
        <end position="35"/>
    </location>
</feature>
<evidence type="ECO:0000256" key="3">
    <source>
        <dbReference type="ARBA" id="ARBA00022475"/>
    </source>
</evidence>
<dbReference type="GO" id="GO:0098717">
    <property type="term" value="P:pantothenate import across plasma membrane"/>
    <property type="evidence" value="ECO:0007669"/>
    <property type="project" value="TreeGrafter"/>
</dbReference>
<comment type="caution">
    <text evidence="10">The sequence shown here is derived from an EMBL/GenBank/DDBJ whole genome shotgun (WGS) entry which is preliminary data.</text>
</comment>
<evidence type="ECO:0008006" key="12">
    <source>
        <dbReference type="Google" id="ProtNLM"/>
    </source>
</evidence>
<dbReference type="Proteomes" id="UP000078113">
    <property type="component" value="Unassembled WGS sequence"/>
</dbReference>
<evidence type="ECO:0000256" key="6">
    <source>
        <dbReference type="ARBA" id="ARBA00023136"/>
    </source>
</evidence>
<comment type="subcellular location">
    <subcellularLocation>
        <location evidence="1">Cell membrane</location>
        <topology evidence="1">Multi-pass membrane protein</topology>
    </subcellularLocation>
</comment>
<dbReference type="FunFam" id="1.20.1250.20:FF:000386">
    <property type="entry name" value="MFS general substrate transporter"/>
    <property type="match status" value="1"/>
</dbReference>
<evidence type="ECO:0000256" key="8">
    <source>
        <dbReference type="SAM" id="MobiDB-lite"/>
    </source>
</evidence>
<keyword evidence="3" id="KW-1003">Cell membrane</keyword>
<evidence type="ECO:0000256" key="2">
    <source>
        <dbReference type="ARBA" id="ARBA00022448"/>
    </source>
</evidence>
<reference evidence="10" key="2">
    <citation type="journal article" date="2019" name="IMA Fungus">
        <title>Genome sequencing and comparison of five Tilletia species to identify candidate genes for the detection of regulated species infecting wheat.</title>
        <authorList>
            <person name="Nguyen H.D.T."/>
            <person name="Sultana T."/>
            <person name="Kesanakurti P."/>
            <person name="Hambleton S."/>
        </authorList>
    </citation>
    <scope>NUCLEOTIDE SEQUENCE</scope>
    <source>
        <strain evidence="10">DAOMC 236422</strain>
    </source>
</reference>
<evidence type="ECO:0000256" key="7">
    <source>
        <dbReference type="ARBA" id="ARBA00037968"/>
    </source>
</evidence>
<name>A0A8X7T2P7_9BASI</name>
<sequence>MNTNEKRADDVPVERSSDVDTGSIEVQEERKQPDTAARKAASKLRIFLWGHPPESKAERRLLMKIDFFVMSFLMLMYWSNYLNRTNLTSAYVSGMKEELHFRGNQFNQVNTVFTVGYIIGQIPNNLALQVVPARIWLPSMALIWAGLSMCLAAAKNPGQIMAIRFFQALAEASTFSGSHYLLGSWYKEEELGKRSGIFASSAQLGSLFSGVLQGSIYRSMEGYRGLRAFQWLFLLDGFIALPIALYGFLCFPDAPQTTHAWFLTDAERKLAVTRLPPRPHTKLEWNLVRRVLGRWHWYAFSALFAWSSMLESVGINGLFQLWIASEDSSIQHRNYYPLALTAVAIVSTIVCAHVTDFYRCRWPVNFVMASGCAISAILILIWNIPFGARFFAFALAGVGYAGQGSNFAWANDVTRDDEQERAMVLASMNLFSNVINSWWSLVFYRATDAPRFRKGMIALICVAVATVIITLATRHLDMRDRKRRGEYANSDERESASPCHHVTEAQARRGNTNEEDDTISHLHPQ</sequence>
<feature type="compositionally biased region" description="Basic and acidic residues" evidence="8">
    <location>
        <begin position="485"/>
        <end position="507"/>
    </location>
</feature>
<comment type="similarity">
    <text evidence="7">Belongs to the major facilitator superfamily. Allantoate permease family.</text>
</comment>
<dbReference type="Gene3D" id="1.20.1250.20">
    <property type="entry name" value="MFS general substrate transporter like domains"/>
    <property type="match status" value="1"/>
</dbReference>
<feature type="region of interest" description="Disordered" evidence="8">
    <location>
        <begin position="485"/>
        <end position="525"/>
    </location>
</feature>
<feature type="transmembrane region" description="Helical" evidence="9">
    <location>
        <begin position="197"/>
        <end position="216"/>
    </location>
</feature>
<evidence type="ECO:0000256" key="9">
    <source>
        <dbReference type="SAM" id="Phobius"/>
    </source>
</evidence>